<accession>A0ABV7BQN4</accession>
<dbReference type="Pfam" id="PF13692">
    <property type="entry name" value="Glyco_trans_1_4"/>
    <property type="match status" value="1"/>
</dbReference>
<dbReference type="Pfam" id="PF13579">
    <property type="entry name" value="Glyco_trans_4_4"/>
    <property type="match status" value="1"/>
</dbReference>
<dbReference type="CDD" id="cd03801">
    <property type="entry name" value="GT4_PimA-like"/>
    <property type="match status" value="1"/>
</dbReference>
<evidence type="ECO:0000256" key="1">
    <source>
        <dbReference type="SAM" id="Coils"/>
    </source>
</evidence>
<proteinExistence type="predicted"/>
<dbReference type="RefSeq" id="WP_216833837.1">
    <property type="nucleotide sequence ID" value="NZ_JAFNJS010000001.1"/>
</dbReference>
<comment type="caution">
    <text evidence="4">The sequence shown here is derived from an EMBL/GenBank/DDBJ whole genome shotgun (WGS) entry which is preliminary data.</text>
</comment>
<dbReference type="GO" id="GO:0016757">
    <property type="term" value="F:glycosyltransferase activity"/>
    <property type="evidence" value="ECO:0007669"/>
    <property type="project" value="UniProtKB-KW"/>
</dbReference>
<gene>
    <name evidence="4" type="ORF">ACFOD3_01110</name>
</gene>
<dbReference type="EC" id="2.4.-.-" evidence="4"/>
<evidence type="ECO:0000259" key="3">
    <source>
        <dbReference type="Pfam" id="PF13579"/>
    </source>
</evidence>
<dbReference type="PANTHER" id="PTHR22916:SF3">
    <property type="entry name" value="UDP-GLCNAC:BETAGAL BETA-1,3-N-ACETYLGLUCOSAMINYLTRANSFERASE-LIKE PROTEIN 1"/>
    <property type="match status" value="1"/>
</dbReference>
<keyword evidence="1" id="KW-0175">Coiled coil</keyword>
<dbReference type="Pfam" id="PF00535">
    <property type="entry name" value="Glycos_transf_2"/>
    <property type="match status" value="1"/>
</dbReference>
<keyword evidence="4" id="KW-0808">Transferase</keyword>
<dbReference type="Proteomes" id="UP001595420">
    <property type="component" value="Unassembled WGS sequence"/>
</dbReference>
<feature type="coiled-coil region" evidence="1">
    <location>
        <begin position="673"/>
        <end position="714"/>
    </location>
</feature>
<dbReference type="PANTHER" id="PTHR22916">
    <property type="entry name" value="GLYCOSYLTRANSFERASE"/>
    <property type="match status" value="1"/>
</dbReference>
<name>A0ABV7BQN4_9PROT</name>
<keyword evidence="5" id="KW-1185">Reference proteome</keyword>
<dbReference type="InterPro" id="IPR028098">
    <property type="entry name" value="Glyco_trans_4-like_N"/>
</dbReference>
<dbReference type="CDD" id="cd00761">
    <property type="entry name" value="Glyco_tranf_GTA_type"/>
    <property type="match status" value="1"/>
</dbReference>
<evidence type="ECO:0000313" key="5">
    <source>
        <dbReference type="Proteomes" id="UP001595420"/>
    </source>
</evidence>
<feature type="domain" description="Glycosyltransferase subfamily 4-like N-terminal" evidence="3">
    <location>
        <begin position="17"/>
        <end position="201"/>
    </location>
</feature>
<protein>
    <submittedName>
        <fullName evidence="4">Glycosyltransferase</fullName>
        <ecNumber evidence="4">2.4.-.-</ecNumber>
    </submittedName>
</protein>
<evidence type="ECO:0000259" key="2">
    <source>
        <dbReference type="Pfam" id="PF00535"/>
    </source>
</evidence>
<organism evidence="4 5">
    <name type="scientific">Falsiroseomonas tokyonensis</name>
    <dbReference type="NCBI Taxonomy" id="430521"/>
    <lineage>
        <taxon>Bacteria</taxon>
        <taxon>Pseudomonadati</taxon>
        <taxon>Pseudomonadota</taxon>
        <taxon>Alphaproteobacteria</taxon>
        <taxon>Acetobacterales</taxon>
        <taxon>Roseomonadaceae</taxon>
        <taxon>Falsiroseomonas</taxon>
    </lineage>
</organism>
<sequence>MKICVASPDIVGPIKNGGVGTACTALAQALASAGHEVTLFYTSTYFENQDLAYWQEAYQKSGVRLIGLPEDTLPPVHRTPTVYDQDNIARAYQVHEVLKHSDYDLIHFVDYIGLGYFTALAKSQGLCLANTRIAVTTHSPTLWSRLTNAAPVDDISYMVRDRLERRLVELADIVISPSHYMLKWLRDAGFRLPARQVMLPNLMPAHLDLGRLHGAPPPAATEPGPIKELVFFGRIEPRKGLLVFCDAIDRINAELPPEVKITFLGKAGRDYPQEVLEARATKWGRPVSVVSGLDTFQAVDYLRGAGRLAVLAALHDNSPYTVMECVYHRIPFISSDVGGVAELIAPASRAAVLFPPTPAGLAEHILRTLADPGFGAAESAFDFAEHRTRMLRFHAELAEEIAADRARPPAPPPPRLPLVSVNILHYERPEGLAQAIAALEAQTYPNLEIIIVDNGSRTPEAVAYLAQLEASRRGNLHIVRLAENLYEPAARNAGAYAARGKYVLFMDDDNVPKPQEVEVFCRAAETGGADVLTCFNDHFATEAPPESEREALKRFVVMGDFGPLGLICNSYGDLNSFVRRDRFLEIGGFTVDGRFNHAEDWRFFAKAWSKGLRVDVVPESLLWYRTTLASWGSGWRKRDRNGALMRAAEIYLETAPEAVRPFLLLSQGLFWKASSAEGARREASREAADLRREVARLTAQAQAAEARADMLQDAYAGLSHFVLQTVEPSAGASPELRRGLEHARRLARKFG</sequence>
<dbReference type="EMBL" id="JBHRSB010000001">
    <property type="protein sequence ID" value="MFC2998469.1"/>
    <property type="molecule type" value="Genomic_DNA"/>
</dbReference>
<dbReference type="InterPro" id="IPR001173">
    <property type="entry name" value="Glyco_trans_2-like"/>
</dbReference>
<evidence type="ECO:0000313" key="4">
    <source>
        <dbReference type="EMBL" id="MFC2998469.1"/>
    </source>
</evidence>
<feature type="domain" description="Glycosyltransferase 2-like" evidence="2">
    <location>
        <begin position="420"/>
        <end position="540"/>
    </location>
</feature>
<keyword evidence="4" id="KW-0328">Glycosyltransferase</keyword>
<reference evidence="5" key="1">
    <citation type="journal article" date="2019" name="Int. J. Syst. Evol. Microbiol.">
        <title>The Global Catalogue of Microorganisms (GCM) 10K type strain sequencing project: providing services to taxonomists for standard genome sequencing and annotation.</title>
        <authorList>
            <consortium name="The Broad Institute Genomics Platform"/>
            <consortium name="The Broad Institute Genome Sequencing Center for Infectious Disease"/>
            <person name="Wu L."/>
            <person name="Ma J."/>
        </authorList>
    </citation>
    <scope>NUCLEOTIDE SEQUENCE [LARGE SCALE GENOMIC DNA]</scope>
    <source>
        <strain evidence="5">CGMCC 1.16855</strain>
    </source>
</reference>